<evidence type="ECO:0000256" key="8">
    <source>
        <dbReference type="ARBA" id="ARBA00049447"/>
    </source>
</evidence>
<dbReference type="GO" id="GO:0006397">
    <property type="term" value="P:mRNA processing"/>
    <property type="evidence" value="ECO:0007669"/>
    <property type="project" value="UniProtKB-KW"/>
</dbReference>
<accession>M5FQW8</accession>
<gene>
    <name evidence="13" type="ORF">DACRYDRAFT_85188</name>
</gene>
<dbReference type="Pfam" id="PF01207">
    <property type="entry name" value="Dus"/>
    <property type="match status" value="1"/>
</dbReference>
<feature type="binding site" evidence="11">
    <location>
        <position position="72"/>
    </location>
    <ligand>
        <name>FMN</name>
        <dbReference type="ChEBI" id="CHEBI:58210"/>
    </ligand>
</feature>
<dbReference type="AlphaFoldDB" id="M5FQW8"/>
<dbReference type="Gene3D" id="3.20.20.70">
    <property type="entry name" value="Aldolase class I"/>
    <property type="match status" value="1"/>
</dbReference>
<dbReference type="PIRSF" id="PIRSF006621">
    <property type="entry name" value="Dus"/>
    <property type="match status" value="1"/>
</dbReference>
<keyword evidence="14" id="KW-1185">Reference proteome</keyword>
<evidence type="ECO:0000259" key="12">
    <source>
        <dbReference type="Pfam" id="PF01207"/>
    </source>
</evidence>
<dbReference type="EMBL" id="JH795878">
    <property type="protein sequence ID" value="EJT97179.1"/>
    <property type="molecule type" value="Genomic_DNA"/>
</dbReference>
<feature type="domain" description="DUS-like FMN-binding" evidence="12">
    <location>
        <begin position="1"/>
        <end position="278"/>
    </location>
</feature>
<evidence type="ECO:0000256" key="11">
    <source>
        <dbReference type="PIRSR" id="PIRSR006621-2"/>
    </source>
</evidence>
<evidence type="ECO:0000256" key="1">
    <source>
        <dbReference type="ARBA" id="ARBA00001917"/>
    </source>
</evidence>
<comment type="cofactor">
    <cofactor evidence="1 9 11">
        <name>FMN</name>
        <dbReference type="ChEBI" id="CHEBI:58210"/>
    </cofactor>
</comment>
<comment type="catalytic activity">
    <reaction evidence="8">
        <text>a 5,6-dihydrouridine in mRNA + NADP(+) = a uridine in mRNA + NADPH + H(+)</text>
        <dbReference type="Rhea" id="RHEA:69855"/>
        <dbReference type="Rhea" id="RHEA-COMP:14658"/>
        <dbReference type="Rhea" id="RHEA-COMP:17789"/>
        <dbReference type="ChEBI" id="CHEBI:15378"/>
        <dbReference type="ChEBI" id="CHEBI:57783"/>
        <dbReference type="ChEBI" id="CHEBI:58349"/>
        <dbReference type="ChEBI" id="CHEBI:65315"/>
        <dbReference type="ChEBI" id="CHEBI:74443"/>
    </reaction>
    <physiologicalReaction direction="right-to-left" evidence="8">
        <dbReference type="Rhea" id="RHEA:69857"/>
    </physiologicalReaction>
</comment>
<dbReference type="GeneID" id="63691783"/>
<feature type="active site" description="Proton donor" evidence="10">
    <location>
        <position position="101"/>
    </location>
</feature>
<evidence type="ECO:0000313" key="13">
    <source>
        <dbReference type="EMBL" id="EJT97179.1"/>
    </source>
</evidence>
<evidence type="ECO:0000256" key="6">
    <source>
        <dbReference type="ARBA" id="ARBA00023002"/>
    </source>
</evidence>
<dbReference type="SUPFAM" id="SSF51395">
    <property type="entry name" value="FMN-linked oxidoreductases"/>
    <property type="match status" value="1"/>
</dbReference>
<dbReference type="InterPro" id="IPR013785">
    <property type="entry name" value="Aldolase_TIM"/>
</dbReference>
<evidence type="ECO:0000256" key="3">
    <source>
        <dbReference type="ARBA" id="ARBA00022643"/>
    </source>
</evidence>
<evidence type="ECO:0000256" key="7">
    <source>
        <dbReference type="ARBA" id="ARBA00048342"/>
    </source>
</evidence>
<dbReference type="PANTHER" id="PTHR11082">
    <property type="entry name" value="TRNA-DIHYDROURIDINE SYNTHASE"/>
    <property type="match status" value="1"/>
</dbReference>
<dbReference type="STRING" id="1858805.M5FQW8"/>
<keyword evidence="4" id="KW-0507">mRNA processing</keyword>
<evidence type="ECO:0000256" key="2">
    <source>
        <dbReference type="ARBA" id="ARBA00022630"/>
    </source>
</evidence>
<dbReference type="PROSITE" id="PS01136">
    <property type="entry name" value="UPF0034"/>
    <property type="match status" value="1"/>
</dbReference>
<dbReference type="PANTHER" id="PTHR11082:SF31">
    <property type="entry name" value="TRNA-DIHYDROURIDINE(20A_20B) SYNTHASE [NAD(P)+]-LIKE"/>
    <property type="match status" value="1"/>
</dbReference>
<dbReference type="InterPro" id="IPR018517">
    <property type="entry name" value="tRNA_hU_synthase_CS"/>
</dbReference>
<proteinExistence type="inferred from homology"/>
<evidence type="ECO:0000313" key="14">
    <source>
        <dbReference type="Proteomes" id="UP000030653"/>
    </source>
</evidence>
<feature type="binding site" evidence="11">
    <location>
        <position position="169"/>
    </location>
    <ligand>
        <name>FMN</name>
        <dbReference type="ChEBI" id="CHEBI:58210"/>
    </ligand>
</feature>
<dbReference type="GO" id="GO:0017150">
    <property type="term" value="F:tRNA dihydrouridine synthase activity"/>
    <property type="evidence" value="ECO:0007669"/>
    <property type="project" value="InterPro"/>
</dbReference>
<keyword evidence="2 9" id="KW-0285">Flavoprotein</keyword>
<dbReference type="InterPro" id="IPR001269">
    <property type="entry name" value="DUS_fam"/>
</dbReference>
<feature type="binding site" evidence="11">
    <location>
        <begin position="226"/>
        <end position="227"/>
    </location>
    <ligand>
        <name>FMN</name>
        <dbReference type="ChEBI" id="CHEBI:58210"/>
    </ligand>
</feature>
<evidence type="ECO:0000256" key="10">
    <source>
        <dbReference type="PIRSR" id="PIRSR006621-1"/>
    </source>
</evidence>
<keyword evidence="11" id="KW-0547">Nucleotide-binding</keyword>
<evidence type="ECO:0000256" key="9">
    <source>
        <dbReference type="PIRNR" id="PIRNR006621"/>
    </source>
</evidence>
<dbReference type="InterPro" id="IPR035587">
    <property type="entry name" value="DUS-like_FMN-bd"/>
</dbReference>
<dbReference type="Proteomes" id="UP000030653">
    <property type="component" value="Unassembled WGS sequence"/>
</dbReference>
<keyword evidence="5 9" id="KW-0819">tRNA processing</keyword>
<evidence type="ECO:0000256" key="4">
    <source>
        <dbReference type="ARBA" id="ARBA00022664"/>
    </source>
</evidence>
<comment type="catalytic activity">
    <reaction evidence="7">
        <text>a 5,6-dihydrouridine in mRNA + NAD(+) = a uridine in mRNA + NADH + H(+)</text>
        <dbReference type="Rhea" id="RHEA:69851"/>
        <dbReference type="Rhea" id="RHEA-COMP:14658"/>
        <dbReference type="Rhea" id="RHEA-COMP:17789"/>
        <dbReference type="ChEBI" id="CHEBI:15378"/>
        <dbReference type="ChEBI" id="CHEBI:57540"/>
        <dbReference type="ChEBI" id="CHEBI:57945"/>
        <dbReference type="ChEBI" id="CHEBI:65315"/>
        <dbReference type="ChEBI" id="CHEBI:74443"/>
    </reaction>
    <physiologicalReaction direction="right-to-left" evidence="7">
        <dbReference type="Rhea" id="RHEA:69853"/>
    </physiologicalReaction>
</comment>
<dbReference type="HOGENOM" id="CLU_013299_4_2_1"/>
<keyword evidence="6 9" id="KW-0560">Oxidoreductase</keyword>
<protein>
    <recommendedName>
        <fullName evidence="9">tRNA-dihydrouridine synthase</fullName>
        <ecNumber evidence="9">1.3.1.-</ecNumber>
    </recommendedName>
</protein>
<name>M5FQW8_DACPD</name>
<keyword evidence="3 9" id="KW-0288">FMN</keyword>
<dbReference type="CDD" id="cd02801">
    <property type="entry name" value="DUS_like_FMN"/>
    <property type="match status" value="1"/>
</dbReference>
<dbReference type="GO" id="GO:0106414">
    <property type="term" value="F:mRNA dihydrouridine synthase activity"/>
    <property type="evidence" value="ECO:0007669"/>
    <property type="project" value="RHEA"/>
</dbReference>
<dbReference type="OMA" id="QRPHHDI"/>
<dbReference type="OrthoDB" id="9977870at2759"/>
<comment type="similarity">
    <text evidence="9">Belongs to the dus family.</text>
</comment>
<reference evidence="13 14" key="1">
    <citation type="journal article" date="2012" name="Science">
        <title>The Paleozoic origin of enzymatic lignin decomposition reconstructed from 31 fungal genomes.</title>
        <authorList>
            <person name="Floudas D."/>
            <person name="Binder M."/>
            <person name="Riley R."/>
            <person name="Barry K."/>
            <person name="Blanchette R.A."/>
            <person name="Henrissat B."/>
            <person name="Martinez A.T."/>
            <person name="Otillar R."/>
            <person name="Spatafora J.W."/>
            <person name="Yadav J.S."/>
            <person name="Aerts A."/>
            <person name="Benoit I."/>
            <person name="Boyd A."/>
            <person name="Carlson A."/>
            <person name="Copeland A."/>
            <person name="Coutinho P.M."/>
            <person name="de Vries R.P."/>
            <person name="Ferreira P."/>
            <person name="Findley K."/>
            <person name="Foster B."/>
            <person name="Gaskell J."/>
            <person name="Glotzer D."/>
            <person name="Gorecki P."/>
            <person name="Heitman J."/>
            <person name="Hesse C."/>
            <person name="Hori C."/>
            <person name="Igarashi K."/>
            <person name="Jurgens J.A."/>
            <person name="Kallen N."/>
            <person name="Kersten P."/>
            <person name="Kohler A."/>
            <person name="Kuees U."/>
            <person name="Kumar T.K.A."/>
            <person name="Kuo A."/>
            <person name="LaButti K."/>
            <person name="Larrondo L.F."/>
            <person name="Lindquist E."/>
            <person name="Ling A."/>
            <person name="Lombard V."/>
            <person name="Lucas S."/>
            <person name="Lundell T."/>
            <person name="Martin R."/>
            <person name="McLaughlin D.J."/>
            <person name="Morgenstern I."/>
            <person name="Morin E."/>
            <person name="Murat C."/>
            <person name="Nagy L.G."/>
            <person name="Nolan M."/>
            <person name="Ohm R.A."/>
            <person name="Patyshakuliyeva A."/>
            <person name="Rokas A."/>
            <person name="Ruiz-Duenas F.J."/>
            <person name="Sabat G."/>
            <person name="Salamov A."/>
            <person name="Samejima M."/>
            <person name="Schmutz J."/>
            <person name="Slot J.C."/>
            <person name="St John F."/>
            <person name="Stenlid J."/>
            <person name="Sun H."/>
            <person name="Sun S."/>
            <person name="Syed K."/>
            <person name="Tsang A."/>
            <person name="Wiebenga A."/>
            <person name="Young D."/>
            <person name="Pisabarro A."/>
            <person name="Eastwood D.C."/>
            <person name="Martin F."/>
            <person name="Cullen D."/>
            <person name="Grigoriev I.V."/>
            <person name="Hibbett D.S."/>
        </authorList>
    </citation>
    <scope>NUCLEOTIDE SEQUENCE [LARGE SCALE GENOMIC DNA]</scope>
    <source>
        <strain evidence="13 14">DJM-731 SS1</strain>
    </source>
</reference>
<sequence length="307" mass="34109">MVRYSKLPFRHLVSLYDVHITHTPMILAREFSRSSIARSADFSSSHHERGLFLLRPKGGKQPTLVRGALVAQFAATEPRHLADAAELISPWVDGIDLNCGCPQPWAYTEHIGSWLLRKPEVVYDLVRATKDRLGWNFSVSIKIRVDEPKQTERLIQTAIRAGVDYVTVHGRTRHQASTAPVNLPTIRFAVDAAKGEVPIVANGDAWSMEDVLRIRTETVAQGVMSARGLLANPALFAGYRSTPAEAITRFVEIATSYGGLPFALFHRHIACMLEERLGRAEKTYFNSLTSHAGVLDYLEGRGLSLPK</sequence>
<dbReference type="RefSeq" id="XP_040624077.1">
    <property type="nucleotide sequence ID" value="XM_040776721.1"/>
</dbReference>
<organism evidence="13 14">
    <name type="scientific">Dacryopinax primogenitus (strain DJM 731)</name>
    <name type="common">Brown rot fungus</name>
    <dbReference type="NCBI Taxonomy" id="1858805"/>
    <lineage>
        <taxon>Eukaryota</taxon>
        <taxon>Fungi</taxon>
        <taxon>Dikarya</taxon>
        <taxon>Basidiomycota</taxon>
        <taxon>Agaricomycotina</taxon>
        <taxon>Dacrymycetes</taxon>
        <taxon>Dacrymycetales</taxon>
        <taxon>Dacrymycetaceae</taxon>
        <taxon>Dacryopinax</taxon>
    </lineage>
</organism>
<comment type="function">
    <text evidence="9">Catalyzes the synthesis of dihydrouridine, a modified base found in the D-loop of most tRNAs.</text>
</comment>
<evidence type="ECO:0000256" key="5">
    <source>
        <dbReference type="ARBA" id="ARBA00022694"/>
    </source>
</evidence>
<dbReference type="EC" id="1.3.1.-" evidence="9"/>
<dbReference type="GO" id="GO:0050660">
    <property type="term" value="F:flavin adenine dinucleotide binding"/>
    <property type="evidence" value="ECO:0007669"/>
    <property type="project" value="InterPro"/>
</dbReference>